<evidence type="ECO:0000313" key="2">
    <source>
        <dbReference type="Proteomes" id="UP001194539"/>
    </source>
</evidence>
<proteinExistence type="predicted"/>
<evidence type="ECO:0008006" key="3">
    <source>
        <dbReference type="Google" id="ProtNLM"/>
    </source>
</evidence>
<reference evidence="1 2" key="1">
    <citation type="submission" date="2020-07" db="EMBL/GenBank/DDBJ databases">
        <title>Bradyrhizobium diversity isolated from nodules of indigenous legumes of Western Australia.</title>
        <authorList>
            <person name="Klepa M.S."/>
        </authorList>
    </citation>
    <scope>NUCLEOTIDE SEQUENCE [LARGE SCALE GENOMIC DNA]</scope>
    <source>
        <strain evidence="1 2">CNPSo 4019</strain>
    </source>
</reference>
<comment type="caution">
    <text evidence="1">The sequence shown here is derived from an EMBL/GenBank/DDBJ whole genome shotgun (WGS) entry which is preliminary data.</text>
</comment>
<protein>
    <recommendedName>
        <fullName evidence="3">MarR family transcriptional regulator</fullName>
    </recommendedName>
</protein>
<name>A0ABS0P1N6_9BRAD</name>
<organism evidence="1 2">
    <name type="scientific">Bradyrhizobium diversitatis</name>
    <dbReference type="NCBI Taxonomy" id="2755406"/>
    <lineage>
        <taxon>Bacteria</taxon>
        <taxon>Pseudomonadati</taxon>
        <taxon>Pseudomonadota</taxon>
        <taxon>Alphaproteobacteria</taxon>
        <taxon>Hyphomicrobiales</taxon>
        <taxon>Nitrobacteraceae</taxon>
        <taxon>Bradyrhizobium</taxon>
    </lineage>
</organism>
<accession>A0ABS0P1N6</accession>
<keyword evidence="2" id="KW-1185">Reference proteome</keyword>
<dbReference type="Proteomes" id="UP001194539">
    <property type="component" value="Unassembled WGS sequence"/>
</dbReference>
<dbReference type="EMBL" id="JACEGD010000011">
    <property type="protein sequence ID" value="MBH5387179.1"/>
    <property type="molecule type" value="Genomic_DNA"/>
</dbReference>
<evidence type="ECO:0000313" key="1">
    <source>
        <dbReference type="EMBL" id="MBH5387179.1"/>
    </source>
</evidence>
<sequence length="136" mass="15536">MVMKRNARTLAMADQYVSEELRDFILERIDSVAQIEALLLIRSDPRSQWSATRLAERLYISKSEAAEALSRLCASELLSCTDEIYRLEGVPDQNRMLIEQLVEVYSHHLIAVTNLVHSKPRRIGSFADALKFRKGS</sequence>
<gene>
    <name evidence="1" type="ORF">H1B27_12975</name>
</gene>